<feature type="compositionally biased region" description="Basic and acidic residues" evidence="1">
    <location>
        <begin position="48"/>
        <end position="77"/>
    </location>
</feature>
<dbReference type="GO" id="GO:1990414">
    <property type="term" value="P:replication-born double-strand break repair via sister chromatid exchange"/>
    <property type="evidence" value="ECO:0007669"/>
    <property type="project" value="TreeGrafter"/>
</dbReference>
<feature type="region of interest" description="Disordered" evidence="1">
    <location>
        <begin position="35"/>
        <end position="77"/>
    </location>
</feature>
<dbReference type="InterPro" id="IPR023093">
    <property type="entry name" value="ScpA-like_C"/>
</dbReference>
<dbReference type="InterPro" id="IPR036390">
    <property type="entry name" value="WH_DNA-bd_sf"/>
</dbReference>
<gene>
    <name evidence="3" type="ORF">BCR32DRAFT_102260</name>
</gene>
<keyword evidence="4" id="KW-1185">Reference proteome</keyword>
<dbReference type="AlphaFoldDB" id="A0A1Y1XQ91"/>
<feature type="region of interest" description="Disordered" evidence="1">
    <location>
        <begin position="99"/>
        <end position="118"/>
    </location>
</feature>
<dbReference type="InterPro" id="IPR006909">
    <property type="entry name" value="Rad21/Rec8_C_eu"/>
</dbReference>
<evidence type="ECO:0000256" key="1">
    <source>
        <dbReference type="SAM" id="MobiDB-lite"/>
    </source>
</evidence>
<dbReference type="Gene3D" id="1.10.10.580">
    <property type="entry name" value="Structural maintenance of chromosome 1. Chain E"/>
    <property type="match status" value="1"/>
</dbReference>
<feature type="compositionally biased region" description="Basic and acidic residues" evidence="1">
    <location>
        <begin position="275"/>
        <end position="285"/>
    </location>
</feature>
<proteinExistence type="predicted"/>
<feature type="region of interest" description="Disordered" evidence="1">
    <location>
        <begin position="260"/>
        <end position="289"/>
    </location>
</feature>
<sequence>MTEEKPEIKEELIDNVDNKDNINLEALEAKIKIEEASDNEAETTLNEEVSHQSQDDRERIEREEKERAEKERAEREKVLKNLPEVDINDYQLDNTLDENTEGTELNSTSLSATASRQQRPQRKRKIILYDDQIELLGEQISSQLKNPSNTLVKDELMLFRPSKYIKLIKNISKDEIFLDNDSIVFNIELYQNTPEFKMPPLPPSEYTFKTDMLEETNSLNDLSKVDISLDKGDVNENLLDNNDLNLPEIESFDFTIDNSTKIDDIDDDDSDEENKENANDADKRVNISMDDVSVNEDKSENFDNEISNIQSEDNDEIPVISAVEPENEQTSWSSYIHDEFKDKDSIYFKKEAKAKNLSRKETVSFFFEVLSMTTKNMLRVEQNEAYGEIKITPKVL</sequence>
<dbReference type="Proteomes" id="UP000193944">
    <property type="component" value="Unassembled WGS sequence"/>
</dbReference>
<dbReference type="EMBL" id="MCFG01000004">
    <property type="protein sequence ID" value="ORX87907.1"/>
    <property type="molecule type" value="Genomic_DNA"/>
</dbReference>
<evidence type="ECO:0000313" key="3">
    <source>
        <dbReference type="EMBL" id="ORX87907.1"/>
    </source>
</evidence>
<dbReference type="SUPFAM" id="SSF46785">
    <property type="entry name" value="Winged helix' DNA-binding domain"/>
    <property type="match status" value="1"/>
</dbReference>
<reference evidence="3 4" key="1">
    <citation type="submission" date="2016-08" db="EMBL/GenBank/DDBJ databases">
        <title>A Parts List for Fungal Cellulosomes Revealed by Comparative Genomics.</title>
        <authorList>
            <consortium name="DOE Joint Genome Institute"/>
            <person name="Haitjema C.H."/>
            <person name="Gilmore S.P."/>
            <person name="Henske J.K."/>
            <person name="Solomon K.V."/>
            <person name="De Groot R."/>
            <person name="Kuo A."/>
            <person name="Mondo S.J."/>
            <person name="Salamov A.A."/>
            <person name="Labutti K."/>
            <person name="Zhao Z."/>
            <person name="Chiniquy J."/>
            <person name="Barry K."/>
            <person name="Brewer H.M."/>
            <person name="Purvine S.O."/>
            <person name="Wright A.T."/>
            <person name="Boxma B."/>
            <person name="Van Alen T."/>
            <person name="Hackstein J.H."/>
            <person name="Baker S.E."/>
            <person name="Grigoriev I.V."/>
            <person name="O'Malley M.A."/>
        </authorList>
    </citation>
    <scope>NUCLEOTIDE SEQUENCE [LARGE SCALE GENOMIC DNA]</scope>
    <source>
        <strain evidence="3 4">S4</strain>
    </source>
</reference>
<dbReference type="STRING" id="1754192.A0A1Y1XQ91"/>
<feature type="domain" description="Rad21/Rec8-like protein C-terminal eukaryotic" evidence="2">
    <location>
        <begin position="355"/>
        <end position="394"/>
    </location>
</feature>
<organism evidence="3 4">
    <name type="scientific">Anaeromyces robustus</name>
    <dbReference type="NCBI Taxonomy" id="1754192"/>
    <lineage>
        <taxon>Eukaryota</taxon>
        <taxon>Fungi</taxon>
        <taxon>Fungi incertae sedis</taxon>
        <taxon>Chytridiomycota</taxon>
        <taxon>Chytridiomycota incertae sedis</taxon>
        <taxon>Neocallimastigomycetes</taxon>
        <taxon>Neocallimastigales</taxon>
        <taxon>Neocallimastigaceae</taxon>
        <taxon>Anaeromyces</taxon>
    </lineage>
</organism>
<reference evidence="3 4" key="2">
    <citation type="submission" date="2016-08" db="EMBL/GenBank/DDBJ databases">
        <title>Pervasive Adenine N6-methylation of Active Genes in Fungi.</title>
        <authorList>
            <consortium name="DOE Joint Genome Institute"/>
            <person name="Mondo S.J."/>
            <person name="Dannebaum R.O."/>
            <person name="Kuo R.C."/>
            <person name="Labutti K."/>
            <person name="Haridas S."/>
            <person name="Kuo A."/>
            <person name="Salamov A."/>
            <person name="Ahrendt S.R."/>
            <person name="Lipzen A."/>
            <person name="Sullivan W."/>
            <person name="Andreopoulos W.B."/>
            <person name="Clum A."/>
            <person name="Lindquist E."/>
            <person name="Daum C."/>
            <person name="Ramamoorthy G.K."/>
            <person name="Gryganskyi A."/>
            <person name="Culley D."/>
            <person name="Magnuson J.K."/>
            <person name="James T.Y."/>
            <person name="O'Malley M.A."/>
            <person name="Stajich J.E."/>
            <person name="Spatafora J.W."/>
            <person name="Visel A."/>
            <person name="Grigoriev I.V."/>
        </authorList>
    </citation>
    <scope>NUCLEOTIDE SEQUENCE [LARGE SCALE GENOMIC DNA]</scope>
    <source>
        <strain evidence="3 4">S4</strain>
    </source>
</reference>
<dbReference type="Pfam" id="PF04824">
    <property type="entry name" value="Rad21_Rec8"/>
    <property type="match status" value="1"/>
</dbReference>
<feature type="compositionally biased region" description="Polar residues" evidence="1">
    <location>
        <begin position="102"/>
        <end position="115"/>
    </location>
</feature>
<evidence type="ECO:0000313" key="4">
    <source>
        <dbReference type="Proteomes" id="UP000193944"/>
    </source>
</evidence>
<dbReference type="GO" id="GO:0008278">
    <property type="term" value="C:cohesin complex"/>
    <property type="evidence" value="ECO:0007669"/>
    <property type="project" value="InterPro"/>
</dbReference>
<protein>
    <recommendedName>
        <fullName evidence="2">Rad21/Rec8-like protein C-terminal eukaryotic domain-containing protein</fullName>
    </recommendedName>
</protein>
<dbReference type="GO" id="GO:0003682">
    <property type="term" value="F:chromatin binding"/>
    <property type="evidence" value="ECO:0007669"/>
    <property type="project" value="TreeGrafter"/>
</dbReference>
<dbReference type="CDD" id="cd21747">
    <property type="entry name" value="Rad21_Rec8_M"/>
    <property type="match status" value="1"/>
</dbReference>
<evidence type="ECO:0000259" key="2">
    <source>
        <dbReference type="Pfam" id="PF04824"/>
    </source>
</evidence>
<accession>A0A1Y1XQ91</accession>
<name>A0A1Y1XQ91_9FUNG</name>
<feature type="compositionally biased region" description="Acidic residues" evidence="1">
    <location>
        <begin position="264"/>
        <end position="274"/>
    </location>
</feature>
<dbReference type="InterPro" id="IPR039781">
    <property type="entry name" value="Rad21/Rec8-like"/>
</dbReference>
<comment type="caution">
    <text evidence="3">The sequence shown here is derived from an EMBL/GenBank/DDBJ whole genome shotgun (WGS) entry which is preliminary data.</text>
</comment>
<dbReference type="PANTHER" id="PTHR12585">
    <property type="entry name" value="SCC1 / RAD21 FAMILY MEMBER"/>
    <property type="match status" value="1"/>
</dbReference>
<dbReference type="OrthoDB" id="10071381at2759"/>
<dbReference type="GO" id="GO:0007062">
    <property type="term" value="P:sister chromatid cohesion"/>
    <property type="evidence" value="ECO:0007669"/>
    <property type="project" value="InterPro"/>
</dbReference>
<dbReference type="PANTHER" id="PTHR12585:SF69">
    <property type="entry name" value="FI11703P"/>
    <property type="match status" value="1"/>
</dbReference>